<sequence>MSSRVIVFDKQNPNELSRQKSIPPYRLLLNTQHGRTFILHFLKCNRSRNSISKLYASFGSTSGRELLSYPAIFHYSKTKELRMSSSFDSYDSSESNWNSSKNCFTRVGHDGISKELHG</sequence>
<evidence type="ECO:0000313" key="2">
    <source>
        <dbReference type="Proteomes" id="UP001141806"/>
    </source>
</evidence>
<reference evidence="1" key="1">
    <citation type="journal article" date="2023" name="Plant J.">
        <title>The genome of the king protea, Protea cynaroides.</title>
        <authorList>
            <person name="Chang J."/>
            <person name="Duong T.A."/>
            <person name="Schoeman C."/>
            <person name="Ma X."/>
            <person name="Roodt D."/>
            <person name="Barker N."/>
            <person name="Li Z."/>
            <person name="Van de Peer Y."/>
            <person name="Mizrachi E."/>
        </authorList>
    </citation>
    <scope>NUCLEOTIDE SEQUENCE</scope>
    <source>
        <tissue evidence="1">Young leaves</tissue>
    </source>
</reference>
<proteinExistence type="predicted"/>
<name>A0A9Q0KAH4_9MAGN</name>
<comment type="caution">
    <text evidence="1">The sequence shown here is derived from an EMBL/GenBank/DDBJ whole genome shotgun (WGS) entry which is preliminary data.</text>
</comment>
<organism evidence="1 2">
    <name type="scientific">Protea cynaroides</name>
    <dbReference type="NCBI Taxonomy" id="273540"/>
    <lineage>
        <taxon>Eukaryota</taxon>
        <taxon>Viridiplantae</taxon>
        <taxon>Streptophyta</taxon>
        <taxon>Embryophyta</taxon>
        <taxon>Tracheophyta</taxon>
        <taxon>Spermatophyta</taxon>
        <taxon>Magnoliopsida</taxon>
        <taxon>Proteales</taxon>
        <taxon>Proteaceae</taxon>
        <taxon>Protea</taxon>
    </lineage>
</organism>
<evidence type="ECO:0000313" key="1">
    <source>
        <dbReference type="EMBL" id="KAJ4966874.1"/>
    </source>
</evidence>
<keyword evidence="2" id="KW-1185">Reference proteome</keyword>
<protein>
    <submittedName>
        <fullName evidence="1">Uncharacterized protein</fullName>
    </submittedName>
</protein>
<dbReference type="AlphaFoldDB" id="A0A9Q0KAH4"/>
<dbReference type="EMBL" id="JAMYWD010000007">
    <property type="protein sequence ID" value="KAJ4966874.1"/>
    <property type="molecule type" value="Genomic_DNA"/>
</dbReference>
<accession>A0A9Q0KAH4</accession>
<gene>
    <name evidence="1" type="ORF">NE237_018723</name>
</gene>
<dbReference type="Proteomes" id="UP001141806">
    <property type="component" value="Unassembled WGS sequence"/>
</dbReference>